<comment type="caution">
    <text evidence="2">The sequence shown here is derived from an EMBL/GenBank/DDBJ whole genome shotgun (WGS) entry which is preliminary data.</text>
</comment>
<dbReference type="RefSeq" id="WP_111064747.1">
    <property type="nucleotide sequence ID" value="NZ_QKSB01000030.1"/>
</dbReference>
<dbReference type="PROSITE" id="PS50293">
    <property type="entry name" value="TPR_REGION"/>
    <property type="match status" value="1"/>
</dbReference>
<organism evidence="2 3">
    <name type="scientific">Putridiphycobacter roseus</name>
    <dbReference type="NCBI Taxonomy" id="2219161"/>
    <lineage>
        <taxon>Bacteria</taxon>
        <taxon>Pseudomonadati</taxon>
        <taxon>Bacteroidota</taxon>
        <taxon>Flavobacteriia</taxon>
        <taxon>Flavobacteriales</taxon>
        <taxon>Crocinitomicaceae</taxon>
        <taxon>Putridiphycobacter</taxon>
    </lineage>
</organism>
<dbReference type="PROSITE" id="PS50005">
    <property type="entry name" value="TPR"/>
    <property type="match status" value="2"/>
</dbReference>
<feature type="repeat" description="TPR" evidence="1">
    <location>
        <begin position="390"/>
        <end position="423"/>
    </location>
</feature>
<reference evidence="2 3" key="1">
    <citation type="submission" date="2018-06" db="EMBL/GenBank/DDBJ databases">
        <title>The draft genome sequence of Crocinitomix sp. SM1701.</title>
        <authorList>
            <person name="Zhang X."/>
        </authorList>
    </citation>
    <scope>NUCLEOTIDE SEQUENCE [LARGE SCALE GENOMIC DNA]</scope>
    <source>
        <strain evidence="2 3">SM1701</strain>
    </source>
</reference>
<sequence length="501" mass="57639">MTEKWKQNYKKTLVRIVKKIMAILIPTIFLGLLSSCDWTGQDKKSQFQNGMAIVKDFSTGKYGYVNNSQELVIEKKYDWAGTFYDGFAIVRLNQKEGLIDKEGQIAIPIEYENLVHLENEFFEVKDDGKAGVFNASNQEIIPTIAYNIVKLHNGKYFEVRLDEEKKSTCLFNTKGEQVTDAKFSCVNRIVGNYAIMNKEDMYKYPTKLAYKLYDLENTNNKINNLQFYDDIMTLNGSNKNELLFKISLKGHDAVIDYLGNFVIPFDKYESISNYGEGLYSVWVEGMQSGYADRNGNLIIKPIFKKAERFSNGKAKVTLKEKTFYIDKSGNCITDCPTQKWLNFHNISSFKIDSSFYSQLIKKGLLESKQEDYLTSIATFTIAMEENPGDYLAYHNRGLSYLMINELDKAEEDFDRSLQYNSTYSASYYLRGNVHQRRGSFYSAISDFEKAIKLNPHNTDSYMKCAILYGKKGNTEKSCEYIKKACELGDYKACTGYSRLCE</sequence>
<feature type="repeat" description="TPR" evidence="1">
    <location>
        <begin position="424"/>
        <end position="457"/>
    </location>
</feature>
<proteinExistence type="predicted"/>
<dbReference type="PANTHER" id="PTHR37841:SF1">
    <property type="entry name" value="DUF3298 DOMAIN-CONTAINING PROTEIN"/>
    <property type="match status" value="1"/>
</dbReference>
<dbReference type="Pfam" id="PF14903">
    <property type="entry name" value="WG_beta_rep"/>
    <property type="match status" value="4"/>
</dbReference>
<gene>
    <name evidence="2" type="ORF">DNU06_17220</name>
</gene>
<evidence type="ECO:0000313" key="3">
    <source>
        <dbReference type="Proteomes" id="UP000249248"/>
    </source>
</evidence>
<dbReference type="Proteomes" id="UP000249248">
    <property type="component" value="Unassembled WGS sequence"/>
</dbReference>
<dbReference type="InterPro" id="IPR011990">
    <property type="entry name" value="TPR-like_helical_dom_sf"/>
</dbReference>
<protein>
    <recommendedName>
        <fullName evidence="4">Tetratricopeptide repeat protein</fullName>
    </recommendedName>
</protein>
<evidence type="ECO:0000256" key="1">
    <source>
        <dbReference type="PROSITE-ProRule" id="PRU00339"/>
    </source>
</evidence>
<accession>A0A2W1MUX4</accession>
<dbReference type="AlphaFoldDB" id="A0A2W1MUX4"/>
<evidence type="ECO:0008006" key="4">
    <source>
        <dbReference type="Google" id="ProtNLM"/>
    </source>
</evidence>
<dbReference type="InterPro" id="IPR019734">
    <property type="entry name" value="TPR_rpt"/>
</dbReference>
<evidence type="ECO:0000313" key="2">
    <source>
        <dbReference type="EMBL" id="PZE15607.1"/>
    </source>
</evidence>
<dbReference type="EMBL" id="QKSB01000030">
    <property type="protein sequence ID" value="PZE15607.1"/>
    <property type="molecule type" value="Genomic_DNA"/>
</dbReference>
<dbReference type="SUPFAM" id="SSF48452">
    <property type="entry name" value="TPR-like"/>
    <property type="match status" value="1"/>
</dbReference>
<dbReference type="Pfam" id="PF00515">
    <property type="entry name" value="TPR_1"/>
    <property type="match status" value="1"/>
</dbReference>
<dbReference type="PANTHER" id="PTHR37841">
    <property type="entry name" value="GLR2918 PROTEIN"/>
    <property type="match status" value="1"/>
</dbReference>
<keyword evidence="3" id="KW-1185">Reference proteome</keyword>
<dbReference type="Pfam" id="PF13181">
    <property type="entry name" value="TPR_8"/>
    <property type="match status" value="1"/>
</dbReference>
<name>A0A2W1MUX4_9FLAO</name>
<dbReference type="InterPro" id="IPR032774">
    <property type="entry name" value="WG_beta_rep"/>
</dbReference>
<keyword evidence="1" id="KW-0802">TPR repeat</keyword>
<dbReference type="Gene3D" id="1.25.40.10">
    <property type="entry name" value="Tetratricopeptide repeat domain"/>
    <property type="match status" value="1"/>
</dbReference>
<dbReference type="SMART" id="SM00028">
    <property type="entry name" value="TPR"/>
    <property type="match status" value="4"/>
</dbReference>